<sequence length="102" mass="11344">MAFIRINQIKDADGSIEPDELELANDIIEAMMITRKGSIPGSRGYGLTQIFIDMPGPDAINMITVELAEAMDEYIPSLELQDIKGTQDEEGVLELDIYLGRR</sequence>
<evidence type="ECO:0000313" key="2">
    <source>
        <dbReference type="EMBL" id="RGW39506.1"/>
    </source>
</evidence>
<organism evidence="1 3">
    <name type="scientific">Agathobacter rectalis</name>
    <dbReference type="NCBI Taxonomy" id="39491"/>
    <lineage>
        <taxon>Bacteria</taxon>
        <taxon>Bacillati</taxon>
        <taxon>Bacillota</taxon>
        <taxon>Clostridia</taxon>
        <taxon>Lachnospirales</taxon>
        <taxon>Lachnospiraceae</taxon>
        <taxon>Agathobacter</taxon>
    </lineage>
</organism>
<evidence type="ECO:0000313" key="1">
    <source>
        <dbReference type="EMBL" id="RGN25128.1"/>
    </source>
</evidence>
<accession>A0A3E5AR14</accession>
<comment type="caution">
    <text evidence="1">The sequence shown here is derived from an EMBL/GenBank/DDBJ whole genome shotgun (WGS) entry which is preliminary data.</text>
</comment>
<dbReference type="Proteomes" id="UP000260970">
    <property type="component" value="Unassembled WGS sequence"/>
</dbReference>
<name>A0A3E5AR14_9FIRM</name>
<reference evidence="3 4" key="1">
    <citation type="submission" date="2018-08" db="EMBL/GenBank/DDBJ databases">
        <title>A genome reference for cultivated species of the human gut microbiota.</title>
        <authorList>
            <person name="Zou Y."/>
            <person name="Xue W."/>
            <person name="Luo G."/>
        </authorList>
    </citation>
    <scope>NUCLEOTIDE SEQUENCE [LARGE SCALE GENOMIC DNA]</scope>
    <source>
        <strain evidence="2 4">AF12-8</strain>
        <strain evidence="1 3">OM05-6AA</strain>
    </source>
</reference>
<evidence type="ECO:0000313" key="3">
    <source>
        <dbReference type="Proteomes" id="UP000260970"/>
    </source>
</evidence>
<dbReference type="AlphaFoldDB" id="A0A3E5AR14"/>
<dbReference type="EMBL" id="QSUG01000003">
    <property type="protein sequence ID" value="RGN25128.1"/>
    <property type="molecule type" value="Genomic_DNA"/>
</dbReference>
<protein>
    <recommendedName>
        <fullName evidence="5">IraD/Gp25-like domain-containing protein</fullName>
    </recommendedName>
</protein>
<gene>
    <name evidence="2" type="ORF">DWV78_09110</name>
    <name evidence="1" type="ORF">DXB72_05085</name>
</gene>
<evidence type="ECO:0008006" key="5">
    <source>
        <dbReference type="Google" id="ProtNLM"/>
    </source>
</evidence>
<dbReference type="Proteomes" id="UP000286581">
    <property type="component" value="Unassembled WGS sequence"/>
</dbReference>
<dbReference type="RefSeq" id="WP_117689809.1">
    <property type="nucleotide sequence ID" value="NZ_QSUE01000002.1"/>
</dbReference>
<dbReference type="EMBL" id="QSAE01000026">
    <property type="protein sequence ID" value="RGW39506.1"/>
    <property type="molecule type" value="Genomic_DNA"/>
</dbReference>
<evidence type="ECO:0000313" key="4">
    <source>
        <dbReference type="Proteomes" id="UP000286581"/>
    </source>
</evidence>
<proteinExistence type="predicted"/>
<dbReference type="SUPFAM" id="SSF160719">
    <property type="entry name" value="gpW/gp25-like"/>
    <property type="match status" value="1"/>
</dbReference>